<dbReference type="GO" id="GO:0061710">
    <property type="term" value="F:L-threonylcarbamoyladenylate synthase"/>
    <property type="evidence" value="ECO:0007669"/>
    <property type="project" value="UniProtKB-EC"/>
</dbReference>
<reference evidence="13 14" key="1">
    <citation type="journal article" date="1992" name="Int. J. Syst. Bacteriol.">
        <title>Sphingobacterium antarcticus sp. nov. a Psychrotrophic Bacterium from the Soils of Schirmacher Oasis, Antarctica.</title>
        <authorList>
            <person name="Shivaji S."/>
            <person name="Ray M.K."/>
            <person name="Rao N.S."/>
            <person name="Saiserr L."/>
            <person name="Jagannadham M.V."/>
            <person name="Kumar G.S."/>
            <person name="Reddy G."/>
            <person name="Bhargava P.M."/>
        </authorList>
    </citation>
    <scope>NUCLEOTIDE SEQUENCE [LARGE SCALE GENOMIC DNA]</scope>
    <source>
        <strain evidence="13 14">4BY</strain>
    </source>
</reference>
<evidence type="ECO:0000256" key="11">
    <source>
        <dbReference type="ARBA" id="ARBA00048366"/>
    </source>
</evidence>
<protein>
    <recommendedName>
        <fullName evidence="10">L-threonylcarbamoyladenylate synthase</fullName>
        <ecNumber evidence="3">2.7.7.87</ecNumber>
    </recommendedName>
    <alternativeName>
        <fullName evidence="10">L-threonylcarbamoyladenylate synthase</fullName>
    </alternativeName>
</protein>
<comment type="similarity">
    <text evidence="2">Belongs to the SUA5 family.</text>
</comment>
<dbReference type="GO" id="GO:0006450">
    <property type="term" value="P:regulation of translational fidelity"/>
    <property type="evidence" value="ECO:0007669"/>
    <property type="project" value="TreeGrafter"/>
</dbReference>
<evidence type="ECO:0000256" key="4">
    <source>
        <dbReference type="ARBA" id="ARBA00022490"/>
    </source>
</evidence>
<dbReference type="InterPro" id="IPR017945">
    <property type="entry name" value="DHBP_synth_RibB-like_a/b_dom"/>
</dbReference>
<comment type="caution">
    <text evidence="13">The sequence shown here is derived from an EMBL/GenBank/DDBJ whole genome shotgun (WGS) entry which is preliminary data.</text>
</comment>
<dbReference type="EC" id="2.7.7.87" evidence="3"/>
<dbReference type="NCBIfam" id="TIGR00057">
    <property type="entry name" value="L-threonylcarbamoyladenylate synthase"/>
    <property type="match status" value="1"/>
</dbReference>
<evidence type="ECO:0000256" key="9">
    <source>
        <dbReference type="ARBA" id="ARBA00022840"/>
    </source>
</evidence>
<dbReference type="eggNOG" id="COG0009">
    <property type="taxonomic scope" value="Bacteria"/>
</dbReference>
<dbReference type="GO" id="GO:0005524">
    <property type="term" value="F:ATP binding"/>
    <property type="evidence" value="ECO:0007669"/>
    <property type="project" value="UniProtKB-KW"/>
</dbReference>
<keyword evidence="8" id="KW-0547">Nucleotide-binding</keyword>
<feature type="domain" description="YrdC-like" evidence="12">
    <location>
        <begin position="3"/>
        <end position="188"/>
    </location>
</feature>
<dbReference type="Proteomes" id="UP000028007">
    <property type="component" value="Unassembled WGS sequence"/>
</dbReference>
<evidence type="ECO:0000256" key="5">
    <source>
        <dbReference type="ARBA" id="ARBA00022679"/>
    </source>
</evidence>
<dbReference type="Pfam" id="PF01300">
    <property type="entry name" value="Sua5_yciO_yrdC"/>
    <property type="match status" value="1"/>
</dbReference>
<name>A0A081PCY8_9SPHI</name>
<organism evidence="13 14">
    <name type="scientific">Pedobacter antarcticus 4BY</name>
    <dbReference type="NCBI Taxonomy" id="1358423"/>
    <lineage>
        <taxon>Bacteria</taxon>
        <taxon>Pseudomonadati</taxon>
        <taxon>Bacteroidota</taxon>
        <taxon>Sphingobacteriia</taxon>
        <taxon>Sphingobacteriales</taxon>
        <taxon>Sphingobacteriaceae</taxon>
        <taxon>Pedobacter</taxon>
    </lineage>
</organism>
<accession>A0A081PCY8</accession>
<sequence>MLKQEIEKALTVLKNGGIILYPTDTIWGLGCDATNPEAVDKISRLKGRGQDKSFIILLDNDNKLQSYVKEVPEVAYDLIEYAENPLTIIFSGAKNLAPNVINSDGSIGIRIAKHEFVESLLQRFRKPIVSTSANISGHPSPAFFDEIEEKIINGVDHVVDWEQENRTQRKPSTIMKLGPSGQFSFIRK</sequence>
<dbReference type="EMBL" id="JNFF01000112">
    <property type="protein sequence ID" value="KEQ28561.1"/>
    <property type="molecule type" value="Genomic_DNA"/>
</dbReference>
<evidence type="ECO:0000256" key="10">
    <source>
        <dbReference type="ARBA" id="ARBA00029774"/>
    </source>
</evidence>
<evidence type="ECO:0000256" key="2">
    <source>
        <dbReference type="ARBA" id="ARBA00007663"/>
    </source>
</evidence>
<evidence type="ECO:0000256" key="7">
    <source>
        <dbReference type="ARBA" id="ARBA00022695"/>
    </source>
</evidence>
<keyword evidence="6" id="KW-0819">tRNA processing</keyword>
<comment type="catalytic activity">
    <reaction evidence="11">
        <text>L-threonine + hydrogencarbonate + ATP = L-threonylcarbamoyladenylate + diphosphate + H2O</text>
        <dbReference type="Rhea" id="RHEA:36407"/>
        <dbReference type="ChEBI" id="CHEBI:15377"/>
        <dbReference type="ChEBI" id="CHEBI:17544"/>
        <dbReference type="ChEBI" id="CHEBI:30616"/>
        <dbReference type="ChEBI" id="CHEBI:33019"/>
        <dbReference type="ChEBI" id="CHEBI:57926"/>
        <dbReference type="ChEBI" id="CHEBI:73682"/>
        <dbReference type="EC" id="2.7.7.87"/>
    </reaction>
</comment>
<dbReference type="GO" id="GO:0005737">
    <property type="term" value="C:cytoplasm"/>
    <property type="evidence" value="ECO:0007669"/>
    <property type="project" value="UniProtKB-SubCell"/>
</dbReference>
<dbReference type="GO" id="GO:0003725">
    <property type="term" value="F:double-stranded RNA binding"/>
    <property type="evidence" value="ECO:0007669"/>
    <property type="project" value="InterPro"/>
</dbReference>
<dbReference type="InterPro" id="IPR050156">
    <property type="entry name" value="TC-AMP_synthase_SUA5"/>
</dbReference>
<dbReference type="PANTHER" id="PTHR17490">
    <property type="entry name" value="SUA5"/>
    <property type="match status" value="1"/>
</dbReference>
<dbReference type="PANTHER" id="PTHR17490:SF16">
    <property type="entry name" value="THREONYLCARBAMOYL-AMP SYNTHASE"/>
    <property type="match status" value="1"/>
</dbReference>
<proteinExistence type="inferred from homology"/>
<evidence type="ECO:0000313" key="14">
    <source>
        <dbReference type="Proteomes" id="UP000028007"/>
    </source>
</evidence>
<keyword evidence="7" id="KW-0548">Nucleotidyltransferase</keyword>
<keyword evidence="4" id="KW-0963">Cytoplasm</keyword>
<dbReference type="RefSeq" id="WP_037444003.1">
    <property type="nucleotide sequence ID" value="NZ_JNFF01000112.1"/>
</dbReference>
<dbReference type="GO" id="GO:0008033">
    <property type="term" value="P:tRNA processing"/>
    <property type="evidence" value="ECO:0007669"/>
    <property type="project" value="UniProtKB-KW"/>
</dbReference>
<dbReference type="Gene3D" id="3.90.870.10">
    <property type="entry name" value="DHBP synthase"/>
    <property type="match status" value="1"/>
</dbReference>
<evidence type="ECO:0000259" key="12">
    <source>
        <dbReference type="PROSITE" id="PS51163"/>
    </source>
</evidence>
<dbReference type="SUPFAM" id="SSF55821">
    <property type="entry name" value="YrdC/RibB"/>
    <property type="match status" value="1"/>
</dbReference>
<dbReference type="PROSITE" id="PS51163">
    <property type="entry name" value="YRDC"/>
    <property type="match status" value="1"/>
</dbReference>
<keyword evidence="14" id="KW-1185">Reference proteome</keyword>
<dbReference type="AlphaFoldDB" id="A0A081PCY8"/>
<evidence type="ECO:0000256" key="3">
    <source>
        <dbReference type="ARBA" id="ARBA00012584"/>
    </source>
</evidence>
<keyword evidence="9" id="KW-0067">ATP-binding</keyword>
<evidence type="ECO:0000256" key="8">
    <source>
        <dbReference type="ARBA" id="ARBA00022741"/>
    </source>
</evidence>
<dbReference type="GO" id="GO:0000049">
    <property type="term" value="F:tRNA binding"/>
    <property type="evidence" value="ECO:0007669"/>
    <property type="project" value="TreeGrafter"/>
</dbReference>
<evidence type="ECO:0000256" key="1">
    <source>
        <dbReference type="ARBA" id="ARBA00004496"/>
    </source>
</evidence>
<comment type="subcellular location">
    <subcellularLocation>
        <location evidence="1">Cytoplasm</location>
    </subcellularLocation>
</comment>
<gene>
    <name evidence="13" type="ORF">N180_18385</name>
</gene>
<dbReference type="OrthoDB" id="9814580at2"/>
<dbReference type="InterPro" id="IPR006070">
    <property type="entry name" value="Sua5-like_dom"/>
</dbReference>
<evidence type="ECO:0000313" key="13">
    <source>
        <dbReference type="EMBL" id="KEQ28561.1"/>
    </source>
</evidence>
<keyword evidence="5" id="KW-0808">Transferase</keyword>
<evidence type="ECO:0000256" key="6">
    <source>
        <dbReference type="ARBA" id="ARBA00022694"/>
    </source>
</evidence>